<keyword evidence="1" id="KW-0472">Membrane</keyword>
<sequence>MPDGAATRELPQGLDHGRHVDLRRRRAEPWARRGILLLLAAVVAAALLNAFGQVQSVRTVATPAATLQVTAPDRVRGGLFFQGRFDITTPTGLKDPRLVLARGWNEQLQVDTIEPSPSDEYSEDGRVELRYGAVDPAHKLTVWMEFEANPTGVGHRDQTVELRDGRRTVAVLHRTLTILP</sequence>
<organism evidence="2 3">
    <name type="scientific">Paraconexibacter antarcticus</name>
    <dbReference type="NCBI Taxonomy" id="2949664"/>
    <lineage>
        <taxon>Bacteria</taxon>
        <taxon>Bacillati</taxon>
        <taxon>Actinomycetota</taxon>
        <taxon>Thermoleophilia</taxon>
        <taxon>Solirubrobacterales</taxon>
        <taxon>Paraconexibacteraceae</taxon>
        <taxon>Paraconexibacter</taxon>
    </lineage>
</organism>
<keyword evidence="1" id="KW-1133">Transmembrane helix</keyword>
<proteinExistence type="predicted"/>
<accession>A0ABY5DSQ8</accession>
<evidence type="ECO:0000256" key="1">
    <source>
        <dbReference type="SAM" id="Phobius"/>
    </source>
</evidence>
<dbReference type="EMBL" id="CP098502">
    <property type="protein sequence ID" value="UTI63720.1"/>
    <property type="molecule type" value="Genomic_DNA"/>
</dbReference>
<dbReference type="Proteomes" id="UP001056035">
    <property type="component" value="Chromosome"/>
</dbReference>
<evidence type="ECO:0000313" key="2">
    <source>
        <dbReference type="EMBL" id="UTI63720.1"/>
    </source>
</evidence>
<protein>
    <submittedName>
        <fullName evidence="2">Uncharacterized protein</fullName>
    </submittedName>
</protein>
<dbReference type="RefSeq" id="WP_254570442.1">
    <property type="nucleotide sequence ID" value="NZ_CP098502.1"/>
</dbReference>
<gene>
    <name evidence="2" type="ORF">NBH00_20545</name>
</gene>
<evidence type="ECO:0000313" key="3">
    <source>
        <dbReference type="Proteomes" id="UP001056035"/>
    </source>
</evidence>
<feature type="transmembrane region" description="Helical" evidence="1">
    <location>
        <begin position="34"/>
        <end position="52"/>
    </location>
</feature>
<keyword evidence="1" id="KW-0812">Transmembrane</keyword>
<reference evidence="2 3" key="1">
    <citation type="submission" date="2022-06" db="EMBL/GenBank/DDBJ databases">
        <title>Paraconexibacter antarcticus.</title>
        <authorList>
            <person name="Kim C.S."/>
        </authorList>
    </citation>
    <scope>NUCLEOTIDE SEQUENCE [LARGE SCALE GENOMIC DNA]</scope>
    <source>
        <strain evidence="2 3">02-257</strain>
    </source>
</reference>
<keyword evidence="3" id="KW-1185">Reference proteome</keyword>
<name>A0ABY5DSQ8_9ACTN</name>